<evidence type="ECO:0000256" key="10">
    <source>
        <dbReference type="SAM" id="SignalP"/>
    </source>
</evidence>
<evidence type="ECO:0000256" key="2">
    <source>
        <dbReference type="ARBA" id="ARBA00022475"/>
    </source>
</evidence>
<evidence type="ECO:0000313" key="14">
    <source>
        <dbReference type="Proteomes" id="UP001226691"/>
    </source>
</evidence>
<evidence type="ECO:0000256" key="6">
    <source>
        <dbReference type="ARBA" id="ARBA00022989"/>
    </source>
</evidence>
<dbReference type="InterPro" id="IPR007348">
    <property type="entry name" value="CopC_dom"/>
</dbReference>
<comment type="subcellular location">
    <subcellularLocation>
        <location evidence="1">Cell membrane</location>
        <topology evidence="1">Multi-pass membrane protein</topology>
    </subcellularLocation>
</comment>
<feature type="transmembrane region" description="Helical" evidence="9">
    <location>
        <begin position="150"/>
        <end position="170"/>
    </location>
</feature>
<evidence type="ECO:0000259" key="12">
    <source>
        <dbReference type="Pfam" id="PF05425"/>
    </source>
</evidence>
<feature type="domain" description="Copper resistance protein D" evidence="12">
    <location>
        <begin position="314"/>
        <end position="413"/>
    </location>
</feature>
<evidence type="ECO:0000256" key="5">
    <source>
        <dbReference type="ARBA" id="ARBA00022729"/>
    </source>
</evidence>
<keyword evidence="8 9" id="KW-0472">Membrane</keyword>
<dbReference type="Pfam" id="PF05425">
    <property type="entry name" value="CopD"/>
    <property type="match status" value="1"/>
</dbReference>
<sequence>MSRPSAVRLLTIALIAVALAMAHLFTSPAPAVAHAYLLSSTPSNGETVTSAPAEVVVVMSEPVTLVARENAVTVRDAAGERVDAGASLSDDGSAVHIRLQPDLPDGVYLVSWAVISADTHATGGSIQFGVNMPATVVADHDDARTTTLAFARWAAAATLSLGLVLGFGVLPARRILSPAAGSPSTRAVARVGLVTVIAASLAQAVTQFVAVSGEAALPQIWAFAGSGYGLVVLARVSVAVAALVLVSRDERLSSPLACGAWALAGLVTAITVAANGHAGVSPGRLATATLHIVGATAWLGGLVVIVLLRRRALAFRHWSIYAAASVVATLASGLAQAVWEVAYPGALTSTAYGWLLLSKLALVGVTVGLGVAGWRWTRTRQLTSVDDGGRRARRRVAVEAFVGVVILALSGLLSTGAPATAEYRPARSAATTIGPYDVDIRVENARVGSAVIAVTAVGAVDQRAPATATARLDNPRAGITAVAVDLPHRATATVPLDQPMPVTFRGDPTLLPAEGTWTVTVTLAIDQWHEYTGAVAIDVEGTP</sequence>
<protein>
    <submittedName>
        <fullName evidence="13">Copper transport protein</fullName>
    </submittedName>
</protein>
<evidence type="ECO:0000259" key="11">
    <source>
        <dbReference type="Pfam" id="PF04234"/>
    </source>
</evidence>
<evidence type="ECO:0000256" key="4">
    <source>
        <dbReference type="ARBA" id="ARBA00022723"/>
    </source>
</evidence>
<feature type="transmembrane region" description="Helical" evidence="9">
    <location>
        <begin position="396"/>
        <end position="417"/>
    </location>
</feature>
<proteinExistence type="predicted"/>
<gene>
    <name evidence="13" type="ORF">QE412_001205</name>
</gene>
<accession>A0ABU0TSJ1</accession>
<feature type="transmembrane region" description="Helical" evidence="9">
    <location>
        <begin position="320"/>
        <end position="339"/>
    </location>
</feature>
<keyword evidence="6 9" id="KW-1133">Transmembrane helix</keyword>
<feature type="transmembrane region" description="Helical" evidence="9">
    <location>
        <begin position="222"/>
        <end position="246"/>
    </location>
</feature>
<feature type="transmembrane region" description="Helical" evidence="9">
    <location>
        <begin position="191"/>
        <end position="210"/>
    </location>
</feature>
<feature type="transmembrane region" description="Helical" evidence="9">
    <location>
        <begin position="258"/>
        <end position="276"/>
    </location>
</feature>
<feature type="chain" id="PRO_5046038769" evidence="10">
    <location>
        <begin position="32"/>
        <end position="543"/>
    </location>
</feature>
<evidence type="ECO:0000256" key="8">
    <source>
        <dbReference type="ARBA" id="ARBA00023136"/>
    </source>
</evidence>
<dbReference type="SUPFAM" id="SSF81296">
    <property type="entry name" value="E set domains"/>
    <property type="match status" value="1"/>
</dbReference>
<keyword evidence="2" id="KW-1003">Cell membrane</keyword>
<evidence type="ECO:0000256" key="1">
    <source>
        <dbReference type="ARBA" id="ARBA00004651"/>
    </source>
</evidence>
<keyword evidence="7" id="KW-0186">Copper</keyword>
<reference evidence="13 14" key="1">
    <citation type="submission" date="2023-07" db="EMBL/GenBank/DDBJ databases">
        <title>Functional and genomic diversity of the sorghum phyllosphere microbiome.</title>
        <authorList>
            <person name="Shade A."/>
        </authorList>
    </citation>
    <scope>NUCLEOTIDE SEQUENCE [LARGE SCALE GENOMIC DNA]</scope>
    <source>
        <strain evidence="13 14">SORGH_AS_1207</strain>
    </source>
</reference>
<evidence type="ECO:0000256" key="7">
    <source>
        <dbReference type="ARBA" id="ARBA00023008"/>
    </source>
</evidence>
<feature type="signal peptide" evidence="10">
    <location>
        <begin position="1"/>
        <end position="31"/>
    </location>
</feature>
<feature type="transmembrane region" description="Helical" evidence="9">
    <location>
        <begin position="288"/>
        <end position="308"/>
    </location>
</feature>
<dbReference type="Gene3D" id="2.60.40.1220">
    <property type="match status" value="1"/>
</dbReference>
<feature type="domain" description="CopC" evidence="11">
    <location>
        <begin position="34"/>
        <end position="130"/>
    </location>
</feature>
<keyword evidence="14" id="KW-1185">Reference proteome</keyword>
<comment type="caution">
    <text evidence="13">The sequence shown here is derived from an EMBL/GenBank/DDBJ whole genome shotgun (WGS) entry which is preliminary data.</text>
</comment>
<dbReference type="InterPro" id="IPR014755">
    <property type="entry name" value="Cu-Rt/internalin_Ig-like"/>
</dbReference>
<dbReference type="InterPro" id="IPR014756">
    <property type="entry name" value="Ig_E-set"/>
</dbReference>
<dbReference type="InterPro" id="IPR032694">
    <property type="entry name" value="CopC/D"/>
</dbReference>
<keyword evidence="3 9" id="KW-0812">Transmembrane</keyword>
<evidence type="ECO:0000256" key="9">
    <source>
        <dbReference type="SAM" id="Phobius"/>
    </source>
</evidence>
<evidence type="ECO:0000313" key="13">
    <source>
        <dbReference type="EMBL" id="MDQ1122632.1"/>
    </source>
</evidence>
<dbReference type="InterPro" id="IPR008457">
    <property type="entry name" value="Cu-R_CopD_dom"/>
</dbReference>
<dbReference type="PANTHER" id="PTHR34820:SF4">
    <property type="entry name" value="INNER MEMBRANE PROTEIN YEBZ"/>
    <property type="match status" value="1"/>
</dbReference>
<name>A0ABU0TSJ1_MICTR</name>
<dbReference type="RefSeq" id="WP_307481218.1">
    <property type="nucleotide sequence ID" value="NZ_JAUTBF010000001.1"/>
</dbReference>
<dbReference type="Pfam" id="PF04234">
    <property type="entry name" value="CopC"/>
    <property type="match status" value="1"/>
</dbReference>
<feature type="transmembrane region" description="Helical" evidence="9">
    <location>
        <begin position="351"/>
        <end position="376"/>
    </location>
</feature>
<dbReference type="PANTHER" id="PTHR34820">
    <property type="entry name" value="INNER MEMBRANE PROTEIN YEBZ"/>
    <property type="match status" value="1"/>
</dbReference>
<dbReference type="Proteomes" id="UP001226691">
    <property type="component" value="Unassembled WGS sequence"/>
</dbReference>
<organism evidence="13 14">
    <name type="scientific">Microbacterium trichothecenolyticum</name>
    <name type="common">Aureobacterium trichothecenolyticum</name>
    <dbReference type="NCBI Taxonomy" id="69370"/>
    <lineage>
        <taxon>Bacteria</taxon>
        <taxon>Bacillati</taxon>
        <taxon>Actinomycetota</taxon>
        <taxon>Actinomycetes</taxon>
        <taxon>Micrococcales</taxon>
        <taxon>Microbacteriaceae</taxon>
        <taxon>Microbacterium</taxon>
    </lineage>
</organism>
<keyword evidence="5 10" id="KW-0732">Signal</keyword>
<evidence type="ECO:0000256" key="3">
    <source>
        <dbReference type="ARBA" id="ARBA00022692"/>
    </source>
</evidence>
<dbReference type="EMBL" id="JAUTBF010000001">
    <property type="protein sequence ID" value="MDQ1122632.1"/>
    <property type="molecule type" value="Genomic_DNA"/>
</dbReference>
<keyword evidence="4" id="KW-0479">Metal-binding</keyword>